<reference evidence="2 3" key="1">
    <citation type="submission" date="2014-06" db="EMBL/GenBank/DDBJ databases">
        <authorList>
            <person name="Bishop-Lilly K.A."/>
            <person name="Broomall S.M."/>
            <person name="Chain P.S."/>
            <person name="Chertkov O."/>
            <person name="Coyne S.R."/>
            <person name="Daligault H.E."/>
            <person name="Davenport K.W."/>
            <person name="Erkkila T."/>
            <person name="Frey K.G."/>
            <person name="Gibbons H.S."/>
            <person name="Gu W."/>
            <person name="Jaissle J."/>
            <person name="Johnson S.L."/>
            <person name="Koroleva G.I."/>
            <person name="Ladner J.T."/>
            <person name="Lo C.-C."/>
            <person name="Minogue T.D."/>
            <person name="Munk C."/>
            <person name="Palacios G.F."/>
            <person name="Redden C.L."/>
            <person name="Rosenzweig C.N."/>
            <person name="Scholz M.B."/>
            <person name="Teshima H."/>
            <person name="Xu Y."/>
        </authorList>
    </citation>
    <scope>NUCLEOTIDE SEQUENCE [LARGE SCALE GENOMIC DNA]</scope>
    <source>
        <strain evidence="2 3">EO147</strain>
    </source>
</reference>
<gene>
    <name evidence="2" type="ORF">DM82_5412</name>
</gene>
<evidence type="ECO:0000313" key="3">
    <source>
        <dbReference type="Proteomes" id="UP000029424"/>
    </source>
</evidence>
<dbReference type="Proteomes" id="UP000029424">
    <property type="component" value="Chromosome 2"/>
</dbReference>
<proteinExistence type="predicted"/>
<feature type="region of interest" description="Disordered" evidence="1">
    <location>
        <begin position="30"/>
        <end position="66"/>
    </location>
</feature>
<keyword evidence="3" id="KW-1185">Reference proteome</keyword>
<dbReference type="EMBL" id="CP008727">
    <property type="protein sequence ID" value="AIO70722.1"/>
    <property type="molecule type" value="Genomic_DNA"/>
</dbReference>
<feature type="compositionally biased region" description="Basic residues" evidence="1">
    <location>
        <begin position="30"/>
        <end position="40"/>
    </location>
</feature>
<dbReference type="AlphaFoldDB" id="A0AAI8FS82"/>
<name>A0AAI8FS82_9BURK</name>
<organism evidence="2 3">
    <name type="scientific">Burkholderia oklahomensis</name>
    <dbReference type="NCBI Taxonomy" id="342113"/>
    <lineage>
        <taxon>Bacteria</taxon>
        <taxon>Pseudomonadati</taxon>
        <taxon>Pseudomonadota</taxon>
        <taxon>Betaproteobacteria</taxon>
        <taxon>Burkholderiales</taxon>
        <taxon>Burkholderiaceae</taxon>
        <taxon>Burkholderia</taxon>
        <taxon>pseudomallei group</taxon>
    </lineage>
</organism>
<accession>A0AAI8FS82</accession>
<protein>
    <submittedName>
        <fullName evidence="2">Uncharacterized protein</fullName>
    </submittedName>
</protein>
<sequence>MRETFIEAEAALDSRDTAYRGPKQMYGRWRQMRSRRRGRRVPWAARGRPSAGTGRCAGKTPADAAS</sequence>
<evidence type="ECO:0000256" key="1">
    <source>
        <dbReference type="SAM" id="MobiDB-lite"/>
    </source>
</evidence>
<evidence type="ECO:0000313" key="2">
    <source>
        <dbReference type="EMBL" id="AIO70722.1"/>
    </source>
</evidence>
<dbReference type="KEGG" id="bok:DM82_5412"/>